<dbReference type="InterPro" id="IPR038323">
    <property type="entry name" value="ArAE_1_C_sf"/>
</dbReference>
<evidence type="ECO:0000256" key="5">
    <source>
        <dbReference type="ARBA" id="ARBA00023136"/>
    </source>
</evidence>
<proteinExistence type="predicted"/>
<evidence type="ECO:0000256" key="4">
    <source>
        <dbReference type="ARBA" id="ARBA00022989"/>
    </source>
</evidence>
<keyword evidence="9" id="KW-1185">Reference proteome</keyword>
<dbReference type="InterPro" id="IPR052984">
    <property type="entry name" value="UPF0421"/>
</dbReference>
<evidence type="ECO:0000256" key="3">
    <source>
        <dbReference type="ARBA" id="ARBA00022692"/>
    </source>
</evidence>
<evidence type="ECO:0000256" key="1">
    <source>
        <dbReference type="ARBA" id="ARBA00004651"/>
    </source>
</evidence>
<dbReference type="Gene3D" id="1.20.120.940">
    <property type="entry name" value="Putative aromatic acid exporter, C-terminal domain"/>
    <property type="match status" value="1"/>
</dbReference>
<reference evidence="8" key="3">
    <citation type="journal article" date="2023" name="Microbiol. Resour. Announc.">
        <title>Draft Genome Sequence of Granulicatella sp. Strain S8, Isolated from a Marine Fish, Seriola quinqueradiata.</title>
        <authorList>
            <person name="Lee M."/>
            <person name="Farooq A."/>
            <person name="Jeong J.B."/>
            <person name="Jung M.Y."/>
        </authorList>
    </citation>
    <scope>NUCLEOTIDE SEQUENCE</scope>
    <source>
        <strain evidence="8">S8</strain>
    </source>
</reference>
<feature type="transmembrane region" description="Helical" evidence="6">
    <location>
        <begin position="16"/>
        <end position="38"/>
    </location>
</feature>
<accession>A0ABT1WPM7</accession>
<sequence>MHIALRTVKIVAATCIAILIAEQLGLLYASSAGIIALLSILDTRRSTLQIALKRVGATILCLGLSLLVISLLHVSWLSYGVFLAIFVPLAYRFHLQAGIAPCAVLATHLWLEQSIAFSLIQNELLLMLIGAGIASLFNLYMPSRQGEITLLKVEVEDQLKSVLLYFNQFLLDGKAESGPEMLAALKKSIATAKEIVYLERDNQVFSQTNYDVHYFDMRQEQTLILETMMGHLNYIHLETEESKILAGMFFLTADQLCEWNPVTYLITDLNLMLDGFRDRELPKTRDEFENRATLLLLLYDFIRFLTIKEEFYREYSDLLGE</sequence>
<dbReference type="EMBL" id="JANHNZ010000008">
    <property type="protein sequence ID" value="MCQ9210487.1"/>
    <property type="molecule type" value="Genomic_DNA"/>
</dbReference>
<dbReference type="PANTHER" id="PTHR40064:SF1">
    <property type="entry name" value="MEMBRANE PROTEIN"/>
    <property type="match status" value="1"/>
</dbReference>
<name>A0ABT1WPM7_9LACT</name>
<reference evidence="8" key="2">
    <citation type="journal article" date="2023" name="Curr. Microbiol.">
        <title>Granulicatella seriolae sp. nov., a Novel Facultative Anaerobe Isolated from Yellowtail Marine Fish.</title>
        <authorList>
            <person name="Lee M."/>
            <person name="Choi Y.J."/>
            <person name="Farooq A."/>
            <person name="Jeong J.B."/>
            <person name="Jung M.Y."/>
        </authorList>
    </citation>
    <scope>NUCLEOTIDE SEQUENCE</scope>
    <source>
        <strain evidence="8">S8</strain>
    </source>
</reference>
<feature type="transmembrane region" description="Helical" evidence="6">
    <location>
        <begin position="59"/>
        <end position="87"/>
    </location>
</feature>
<comment type="subcellular location">
    <subcellularLocation>
        <location evidence="1">Cell membrane</location>
        <topology evidence="1">Multi-pass membrane protein</topology>
    </subcellularLocation>
</comment>
<comment type="caution">
    <text evidence="8">The sequence shown here is derived from an EMBL/GenBank/DDBJ whole genome shotgun (WGS) entry which is preliminary data.</text>
</comment>
<feature type="domain" description="Putative aromatic acid exporter C-terminal" evidence="7">
    <location>
        <begin position="148"/>
        <end position="309"/>
    </location>
</feature>
<dbReference type="InterPro" id="IPR010343">
    <property type="entry name" value="ArAE_1"/>
</dbReference>
<evidence type="ECO:0000313" key="8">
    <source>
        <dbReference type="EMBL" id="MCQ9210487.1"/>
    </source>
</evidence>
<dbReference type="PANTHER" id="PTHR40064">
    <property type="entry name" value="MEMBRANE PROTEIN-RELATED"/>
    <property type="match status" value="1"/>
</dbReference>
<keyword evidence="4 6" id="KW-1133">Transmembrane helix</keyword>
<keyword evidence="3 6" id="KW-0812">Transmembrane</keyword>
<protein>
    <submittedName>
        <fullName evidence="8">Aromatic acid exporter family protein</fullName>
    </submittedName>
</protein>
<dbReference type="RefSeq" id="WP_256945596.1">
    <property type="nucleotide sequence ID" value="NZ_JANHNZ010000008.1"/>
</dbReference>
<reference evidence="8" key="1">
    <citation type="submission" date="2022-07" db="EMBL/GenBank/DDBJ databases">
        <authorList>
            <person name="Jung M.-Y."/>
            <person name="Lee M."/>
        </authorList>
    </citation>
    <scope>NUCLEOTIDE SEQUENCE</scope>
    <source>
        <strain evidence="8">S8</strain>
    </source>
</reference>
<dbReference type="Pfam" id="PF06081">
    <property type="entry name" value="ArAE_1"/>
    <property type="match status" value="1"/>
</dbReference>
<evidence type="ECO:0000313" key="9">
    <source>
        <dbReference type="Proteomes" id="UP001059480"/>
    </source>
</evidence>
<evidence type="ECO:0000256" key="6">
    <source>
        <dbReference type="SAM" id="Phobius"/>
    </source>
</evidence>
<feature type="transmembrane region" description="Helical" evidence="6">
    <location>
        <begin position="123"/>
        <end position="141"/>
    </location>
</feature>
<organism evidence="8 9">
    <name type="scientific">Granulicatella seriolae</name>
    <dbReference type="NCBI Taxonomy" id="2967226"/>
    <lineage>
        <taxon>Bacteria</taxon>
        <taxon>Bacillati</taxon>
        <taxon>Bacillota</taxon>
        <taxon>Bacilli</taxon>
        <taxon>Lactobacillales</taxon>
        <taxon>Carnobacteriaceae</taxon>
        <taxon>Granulicatella</taxon>
    </lineage>
</organism>
<feature type="transmembrane region" description="Helical" evidence="6">
    <location>
        <begin position="93"/>
        <end position="111"/>
    </location>
</feature>
<keyword evidence="5 6" id="KW-0472">Membrane</keyword>
<keyword evidence="2" id="KW-1003">Cell membrane</keyword>
<evidence type="ECO:0000256" key="2">
    <source>
        <dbReference type="ARBA" id="ARBA00022475"/>
    </source>
</evidence>
<evidence type="ECO:0000259" key="7">
    <source>
        <dbReference type="Pfam" id="PF11728"/>
    </source>
</evidence>
<dbReference type="Pfam" id="PF11728">
    <property type="entry name" value="ArAE_1_C"/>
    <property type="match status" value="1"/>
</dbReference>
<gene>
    <name evidence="8" type="ORF">NPA36_07975</name>
</gene>
<dbReference type="InterPro" id="IPR021062">
    <property type="entry name" value="ArAE_1_C"/>
</dbReference>
<dbReference type="Proteomes" id="UP001059480">
    <property type="component" value="Unassembled WGS sequence"/>
</dbReference>